<dbReference type="InterPro" id="IPR014048">
    <property type="entry name" value="MethylDNA_cys_MeTrfase_DNA-bd"/>
</dbReference>
<dbReference type="CDD" id="cd06445">
    <property type="entry name" value="ATase"/>
    <property type="match status" value="1"/>
</dbReference>
<dbReference type="PANTHER" id="PTHR42942:SF1">
    <property type="entry name" value="ALKYLTRANSFERASE-LIKE PROTEIN 1"/>
    <property type="match status" value="1"/>
</dbReference>
<dbReference type="GO" id="GO:0006281">
    <property type="term" value="P:DNA repair"/>
    <property type="evidence" value="ECO:0007669"/>
    <property type="project" value="InterPro"/>
</dbReference>
<dbReference type="AlphaFoldDB" id="A0A1I4TX13"/>
<organism evidence="3 4">
    <name type="scientific">Marinobacter pelagius</name>
    <dbReference type="NCBI Taxonomy" id="379482"/>
    <lineage>
        <taxon>Bacteria</taxon>
        <taxon>Pseudomonadati</taxon>
        <taxon>Pseudomonadota</taxon>
        <taxon>Gammaproteobacteria</taxon>
        <taxon>Pseudomonadales</taxon>
        <taxon>Marinobacteraceae</taxon>
        <taxon>Marinobacter</taxon>
    </lineage>
</organism>
<protein>
    <submittedName>
        <fullName evidence="3">Methylated-DNA-protein-cysteine methyltransferase related protein</fullName>
    </submittedName>
</protein>
<keyword evidence="1" id="KW-0227">DNA damage</keyword>
<dbReference type="InterPro" id="IPR036388">
    <property type="entry name" value="WH-like_DNA-bd_sf"/>
</dbReference>
<dbReference type="GO" id="GO:0008168">
    <property type="term" value="F:methyltransferase activity"/>
    <property type="evidence" value="ECO:0007669"/>
    <property type="project" value="UniProtKB-KW"/>
</dbReference>
<dbReference type="EMBL" id="FOUR01000002">
    <property type="protein sequence ID" value="SFM81346.1"/>
    <property type="molecule type" value="Genomic_DNA"/>
</dbReference>
<dbReference type="RefSeq" id="WP_092000532.1">
    <property type="nucleotide sequence ID" value="NZ_FOUR01000002.1"/>
</dbReference>
<evidence type="ECO:0000256" key="1">
    <source>
        <dbReference type="ARBA" id="ARBA00022763"/>
    </source>
</evidence>
<sequence length="104" mass="11688">MTMEPTKPQKIWQVVHAIPQGKVASYGQVAHMAGLGRQARFVGRALGQLPEGHEVPWFRVIRSSGEIAFPKDSEMFRTQVGLLEAEGVEVVNGRVSMRKYQWQP</sequence>
<evidence type="ECO:0000313" key="4">
    <source>
        <dbReference type="Proteomes" id="UP000199339"/>
    </source>
</evidence>
<evidence type="ECO:0000313" key="3">
    <source>
        <dbReference type="EMBL" id="SFM81346.1"/>
    </source>
</evidence>
<accession>A0A1I4TX13</accession>
<proteinExistence type="predicted"/>
<evidence type="ECO:0000259" key="2">
    <source>
        <dbReference type="Pfam" id="PF01035"/>
    </source>
</evidence>
<feature type="domain" description="Methylated-DNA-[protein]-cysteine S-methyltransferase DNA binding" evidence="2">
    <location>
        <begin position="9"/>
        <end position="88"/>
    </location>
</feature>
<dbReference type="GO" id="GO:0032259">
    <property type="term" value="P:methylation"/>
    <property type="evidence" value="ECO:0007669"/>
    <property type="project" value="UniProtKB-KW"/>
</dbReference>
<keyword evidence="3" id="KW-0489">Methyltransferase</keyword>
<keyword evidence="4" id="KW-1185">Reference proteome</keyword>
<dbReference type="SUPFAM" id="SSF46767">
    <property type="entry name" value="Methylated DNA-protein cysteine methyltransferase, C-terminal domain"/>
    <property type="match status" value="1"/>
</dbReference>
<gene>
    <name evidence="3" type="ORF">SAMN04487961_1341</name>
</gene>
<dbReference type="InterPro" id="IPR036217">
    <property type="entry name" value="MethylDNA_cys_MeTrfase_DNAb"/>
</dbReference>
<keyword evidence="3" id="KW-0808">Transferase</keyword>
<dbReference type="OrthoDB" id="9132167at2"/>
<name>A0A1I4TX13_9GAMM</name>
<dbReference type="Proteomes" id="UP000199339">
    <property type="component" value="Unassembled WGS sequence"/>
</dbReference>
<dbReference type="InterPro" id="IPR052520">
    <property type="entry name" value="ATL_DNA_repair"/>
</dbReference>
<dbReference type="Pfam" id="PF01035">
    <property type="entry name" value="DNA_binding_1"/>
    <property type="match status" value="1"/>
</dbReference>
<dbReference type="Gene3D" id="1.10.10.10">
    <property type="entry name" value="Winged helix-like DNA-binding domain superfamily/Winged helix DNA-binding domain"/>
    <property type="match status" value="1"/>
</dbReference>
<dbReference type="PANTHER" id="PTHR42942">
    <property type="entry name" value="6-O-METHYLGUANINE DNA METHYLTRANSFERASE"/>
    <property type="match status" value="1"/>
</dbReference>
<reference evidence="4" key="1">
    <citation type="submission" date="2016-10" db="EMBL/GenBank/DDBJ databases">
        <authorList>
            <person name="Varghese N."/>
            <person name="Submissions S."/>
        </authorList>
    </citation>
    <scope>NUCLEOTIDE SEQUENCE [LARGE SCALE GENOMIC DNA]</scope>
    <source>
        <strain evidence="4">CGMCC 1.6775</strain>
    </source>
</reference>